<dbReference type="Proteomes" id="UP000827092">
    <property type="component" value="Unassembled WGS sequence"/>
</dbReference>
<evidence type="ECO:0000256" key="1">
    <source>
        <dbReference type="SAM" id="MobiDB-lite"/>
    </source>
</evidence>
<organism evidence="2 3">
    <name type="scientific">Oedothorax gibbosus</name>
    <dbReference type="NCBI Taxonomy" id="931172"/>
    <lineage>
        <taxon>Eukaryota</taxon>
        <taxon>Metazoa</taxon>
        <taxon>Ecdysozoa</taxon>
        <taxon>Arthropoda</taxon>
        <taxon>Chelicerata</taxon>
        <taxon>Arachnida</taxon>
        <taxon>Araneae</taxon>
        <taxon>Araneomorphae</taxon>
        <taxon>Entelegynae</taxon>
        <taxon>Araneoidea</taxon>
        <taxon>Linyphiidae</taxon>
        <taxon>Erigoninae</taxon>
        <taxon>Oedothorax</taxon>
    </lineage>
</organism>
<comment type="caution">
    <text evidence="2">The sequence shown here is derived from an EMBL/GenBank/DDBJ whole genome shotgun (WGS) entry which is preliminary data.</text>
</comment>
<keyword evidence="3" id="KW-1185">Reference proteome</keyword>
<evidence type="ECO:0000313" key="3">
    <source>
        <dbReference type="Proteomes" id="UP000827092"/>
    </source>
</evidence>
<feature type="region of interest" description="Disordered" evidence="1">
    <location>
        <begin position="1"/>
        <end position="94"/>
    </location>
</feature>
<name>A0AAV6U3M6_9ARAC</name>
<protein>
    <submittedName>
        <fullName evidence="2">Uncharacterized protein</fullName>
    </submittedName>
</protein>
<accession>A0AAV6U3M6</accession>
<reference evidence="2 3" key="1">
    <citation type="journal article" date="2022" name="Nat. Ecol. Evol.">
        <title>A masculinizing supergene underlies an exaggerated male reproductive morph in a spider.</title>
        <authorList>
            <person name="Hendrickx F."/>
            <person name="De Corte Z."/>
            <person name="Sonet G."/>
            <person name="Van Belleghem S.M."/>
            <person name="Kostlbacher S."/>
            <person name="Vangestel C."/>
        </authorList>
    </citation>
    <scope>NUCLEOTIDE SEQUENCE [LARGE SCALE GENOMIC DNA]</scope>
    <source>
        <strain evidence="2">W744_W776</strain>
    </source>
</reference>
<sequence length="94" mass="10147">MAPQNHQRGPDPNKVYTTNSSEPNYVTEKDPSQNHDHRSPFPATSTKIKPQKKSNDKVEKSSWTSEKISSAGYVMTAGGGKKSLSLSGCPSLVG</sequence>
<gene>
    <name evidence="2" type="ORF">JTE90_029442</name>
</gene>
<evidence type="ECO:0000313" key="2">
    <source>
        <dbReference type="EMBL" id="KAG8178136.1"/>
    </source>
</evidence>
<feature type="compositionally biased region" description="Polar residues" evidence="1">
    <location>
        <begin position="15"/>
        <end position="24"/>
    </location>
</feature>
<dbReference type="EMBL" id="JAFNEN010000714">
    <property type="protein sequence ID" value="KAG8178136.1"/>
    <property type="molecule type" value="Genomic_DNA"/>
</dbReference>
<dbReference type="AlphaFoldDB" id="A0AAV6U3M6"/>
<feature type="compositionally biased region" description="Basic and acidic residues" evidence="1">
    <location>
        <begin position="27"/>
        <end position="39"/>
    </location>
</feature>
<proteinExistence type="predicted"/>